<proteinExistence type="predicted"/>
<accession>H6RE68</accession>
<evidence type="ECO:0000313" key="1">
    <source>
        <dbReference type="EMBL" id="CCF99329.1"/>
    </source>
</evidence>
<dbReference type="InterPro" id="IPR025631">
    <property type="entry name" value="Porin_10"/>
</dbReference>
<dbReference type="Pfam" id="PF14121">
    <property type="entry name" value="Porin_10"/>
    <property type="match status" value="1"/>
</dbReference>
<reference evidence="1" key="1">
    <citation type="journal article" date="2012" name="Environ. Microbiol.">
        <title>Genomic content of uncultured Bacteroidetes from contrasting oceanic provinces in the North Atlantic Ocean.</title>
        <authorList>
            <person name="Gomez-Pereira P.R."/>
            <person name="Schuler M."/>
            <person name="Fuchs B.M."/>
            <person name="Bennke C."/>
            <person name="Teeling H."/>
            <person name="Waldmann J."/>
            <person name="Richter M."/>
            <person name="Barbe V."/>
            <person name="Bataille E."/>
            <person name="Glockner F.O."/>
            <person name="Amann R."/>
        </authorList>
    </citation>
    <scope>NUCLEOTIDE SEQUENCE</scope>
</reference>
<dbReference type="AlphaFoldDB" id="H6RE68"/>
<protein>
    <recommendedName>
        <fullName evidence="2">Porin</fullName>
    </recommendedName>
</protein>
<name>H6RE68_9BACT</name>
<reference evidence="1" key="2">
    <citation type="submission" date="2012-02" db="EMBL/GenBank/DDBJ databases">
        <authorList>
            <person name="Genoscope - CEA"/>
        </authorList>
    </citation>
    <scope>NUCLEOTIDE SEQUENCE</scope>
</reference>
<dbReference type="EMBL" id="FO117576">
    <property type="protein sequence ID" value="CCF99329.1"/>
    <property type="molecule type" value="Genomic_DNA"/>
</dbReference>
<evidence type="ECO:0008006" key="2">
    <source>
        <dbReference type="Google" id="ProtNLM"/>
    </source>
</evidence>
<sequence length="660" mass="76465">MRNIFIIVLLFISGSKLFSQVNNGSSYENATLPSNYFGNLSPEAYQDSIQKLNSRSITVEIEGDTHWTDYKVISHKYDTTYIDTTLTIKKHYTFNFMRKDDFELMPFHNQGQTANNLGYDFNKTSNLPEMGMSAKYLNYKEIEDITYYRVPTPTTEIMYRTGLEQGQVLDALLTMNVSPQLNFSVAYKGLRSLGKYRRTLASNGNFRTTFNYRSENNRYYARGHMASHKFMNEESGGLTKLSNENFQIGDPEYIDRGRLDVNLTDAQNTLESKRYYLEHNYKVLEEKDTTKTNLSNLTIGHKYAYKSKHYRFSMTQIDTIGDAFQSDIYDHTGLKTMDNQVYVEVNSPIVLGKLRAKGNYYKYNHYFDGIVYLDDQVIDQSMKGTALSAGAEWYARIKNFNLEVDVSSILSGDLEGNTLKAAAIFNKDSIFIVRAGISTISKSPDFNFLHFQSGYLNYNWQPTTFKNEQIRNASFDLISDKWFNASANITQIDNFSYFDEYSKPQQATEVVDYLKVKVNKAITVWKLTLDNTLMYQSVLKGNSFLSVPEFVTRNSLYYSSYLFKNKPLYLQVGATFKYFTRYNMNAYNPILSEFILQTNAQFGGYPIVDIFADAQVQRTRIYLKFENITASFTGREYYSAPLNPYRDFIIRFGLVWNFFL</sequence>
<organism evidence="1">
    <name type="scientific">uncultured Flavobacteriia bacterium</name>
    <dbReference type="NCBI Taxonomy" id="212695"/>
    <lineage>
        <taxon>Bacteria</taxon>
        <taxon>Pseudomonadati</taxon>
        <taxon>Bacteroidota</taxon>
        <taxon>Flavobacteriia</taxon>
        <taxon>environmental samples</taxon>
    </lineage>
</organism>
<gene>
    <name evidence="1" type="ORF">VIS_S3BAA50023</name>
</gene>